<dbReference type="RefSeq" id="WP_284136955.1">
    <property type="nucleotide sequence ID" value="NZ_JASJUT010000003.1"/>
</dbReference>
<reference evidence="2 3" key="1">
    <citation type="submission" date="2023-05" db="EMBL/GenBank/DDBJ databases">
        <title>Pseudoalteromonas ardens sp. nov., Pseudoalteromonas obscura sp. nov., and Pseudoalteromonas umbrosa sp. nov., isolated from the coral Montipora capitata.</title>
        <authorList>
            <person name="Thomas E.M."/>
            <person name="Smith E.M."/>
            <person name="Papke E."/>
            <person name="Shlafstein M.D."/>
            <person name="Oline D.K."/>
            <person name="Videau P."/>
            <person name="Saw J.H."/>
            <person name="Strangman W.K."/>
            <person name="Ushijima B."/>
        </authorList>
    </citation>
    <scope>NUCLEOTIDE SEQUENCE [LARGE SCALE GENOMIC DNA]</scope>
    <source>
        <strain evidence="2 3">P94</strain>
    </source>
</reference>
<dbReference type="Pfam" id="PF07812">
    <property type="entry name" value="TfuA"/>
    <property type="match status" value="1"/>
</dbReference>
<proteinExistence type="predicted"/>
<feature type="domain" description="TfuA-like core" evidence="1">
    <location>
        <begin position="49"/>
        <end position="168"/>
    </location>
</feature>
<sequence>MKVIVFAGPTISESEVISVLPDASVLPPAKQGDILKAKALKPDIILLIDGTFEQHPAVWHKEILDAIDNKVVVIGCSSMGALRATELALYGMIGVGEVFESFDSGKIEDDDEVTLLHTDKSYGYGHISEALVDIKFTLKSSVKAGIISDEVATSIEGKLKETWYPYRTYSLVFETAAQFLEEESLKQFVQFASNAPSLKKLDAFKALELIKTTTESRSVFPAAPDFDFSFTDAWQMMLDEFNVEEKAPYYSSHLLSNTAINHDGYETQILSRYLAKKLISEVSKEETLPTMHKIAQKWACSSNGQTDFNKLGKRLDSLSLTPDEFIQFIERETALDLLKAKLSDQSSFAIDEILSSGELDKLN</sequence>
<organism evidence="2 3">
    <name type="scientific">Pseudoalteromonas obscura</name>
    <dbReference type="NCBI Taxonomy" id="3048491"/>
    <lineage>
        <taxon>Bacteria</taxon>
        <taxon>Pseudomonadati</taxon>
        <taxon>Pseudomonadota</taxon>
        <taxon>Gammaproteobacteria</taxon>
        <taxon>Alteromonadales</taxon>
        <taxon>Pseudoalteromonadaceae</taxon>
        <taxon>Pseudoalteromonas</taxon>
    </lineage>
</organism>
<evidence type="ECO:0000313" key="3">
    <source>
        <dbReference type="Proteomes" id="UP001231915"/>
    </source>
</evidence>
<protein>
    <submittedName>
        <fullName evidence="2">TfuA-like protein</fullName>
    </submittedName>
</protein>
<comment type="caution">
    <text evidence="2">The sequence shown here is derived from an EMBL/GenBank/DDBJ whole genome shotgun (WGS) entry which is preliminary data.</text>
</comment>
<gene>
    <name evidence="2" type="ORF">QNM18_09045</name>
</gene>
<evidence type="ECO:0000259" key="1">
    <source>
        <dbReference type="Pfam" id="PF07812"/>
    </source>
</evidence>
<accession>A0ABT7EJG1</accession>
<dbReference type="InterPro" id="IPR012924">
    <property type="entry name" value="TfuA_core"/>
</dbReference>
<dbReference type="EMBL" id="JASJUT010000003">
    <property type="protein sequence ID" value="MDK2595185.1"/>
    <property type="molecule type" value="Genomic_DNA"/>
</dbReference>
<keyword evidence="3" id="KW-1185">Reference proteome</keyword>
<name>A0ABT7EJG1_9GAMM</name>
<dbReference type="Proteomes" id="UP001231915">
    <property type="component" value="Unassembled WGS sequence"/>
</dbReference>
<evidence type="ECO:0000313" key="2">
    <source>
        <dbReference type="EMBL" id="MDK2595185.1"/>
    </source>
</evidence>